<keyword evidence="2" id="KW-1185">Reference proteome</keyword>
<proteinExistence type="predicted"/>
<reference evidence="1 2" key="1">
    <citation type="submission" date="2019-10" db="EMBL/GenBank/DDBJ databases">
        <title>Deinococcus sp. isolated from soil.</title>
        <authorList>
            <person name="Li Y."/>
            <person name="Wang J."/>
        </authorList>
    </citation>
    <scope>NUCLEOTIDE SEQUENCE [LARGE SCALE GENOMIC DNA]</scope>
    <source>
        <strain evidence="1 2">SDU3-2</strain>
    </source>
</reference>
<evidence type="ECO:0000313" key="2">
    <source>
        <dbReference type="Proteomes" id="UP000484842"/>
    </source>
</evidence>
<dbReference type="Proteomes" id="UP000484842">
    <property type="component" value="Unassembled WGS sequence"/>
</dbReference>
<protein>
    <submittedName>
        <fullName evidence="1">Uncharacterized protein</fullName>
    </submittedName>
</protein>
<name>A0A7X1NW05_9DEIO</name>
<gene>
    <name evidence="1" type="ORF">F8S09_09005</name>
</gene>
<evidence type="ECO:0000313" key="1">
    <source>
        <dbReference type="EMBL" id="MPY66826.1"/>
    </source>
</evidence>
<dbReference type="RefSeq" id="WP_152871163.1">
    <property type="nucleotide sequence ID" value="NZ_WBSL01000003.1"/>
</dbReference>
<sequence>MSCERTDSPPPIDPAKVWRWAYGDFLANTGRGVLAEYLVARAVGCTHRPRVQWDAYDLRTDDGLKIEVKSAAYLQAWPQRRPSPIRFDIGLKYGWDAETNVSATEATRSAEMYVFCVFTARERASADPLDLGQWFFLVCSTRRLNARFATQKSVSLTALEGLGLARVPFALLGETIQREAASPPTGLTADG</sequence>
<comment type="caution">
    <text evidence="1">The sequence shown here is derived from an EMBL/GenBank/DDBJ whole genome shotgun (WGS) entry which is preliminary data.</text>
</comment>
<dbReference type="AlphaFoldDB" id="A0A7X1NW05"/>
<organism evidence="1 2">
    <name type="scientific">Deinococcus terrestris</name>
    <dbReference type="NCBI Taxonomy" id="2651870"/>
    <lineage>
        <taxon>Bacteria</taxon>
        <taxon>Thermotogati</taxon>
        <taxon>Deinococcota</taxon>
        <taxon>Deinococci</taxon>
        <taxon>Deinococcales</taxon>
        <taxon>Deinococcaceae</taxon>
        <taxon>Deinococcus</taxon>
    </lineage>
</organism>
<dbReference type="EMBL" id="WBSL01000003">
    <property type="protein sequence ID" value="MPY66826.1"/>
    <property type="molecule type" value="Genomic_DNA"/>
</dbReference>
<accession>A0A7X1NW05</accession>